<evidence type="ECO:0000313" key="3">
    <source>
        <dbReference type="Proteomes" id="UP001203284"/>
    </source>
</evidence>
<dbReference type="Gene3D" id="3.30.2090.10">
    <property type="entry name" value="Multidrug efflux transporter AcrB TolC docking domain, DN and DC subdomains"/>
    <property type="match status" value="2"/>
</dbReference>
<dbReference type="PRINTS" id="PR00702">
    <property type="entry name" value="ACRIFLAVINRP"/>
</dbReference>
<feature type="transmembrane region" description="Helical" evidence="1">
    <location>
        <begin position="526"/>
        <end position="545"/>
    </location>
</feature>
<comment type="caution">
    <text evidence="2">The sequence shown here is derived from an EMBL/GenBank/DDBJ whole genome shotgun (WGS) entry which is preliminary data.</text>
</comment>
<dbReference type="SUPFAM" id="SSF82866">
    <property type="entry name" value="Multidrug efflux transporter AcrB transmembrane domain"/>
    <property type="match status" value="2"/>
</dbReference>
<accession>A0ABT0D969</accession>
<dbReference type="Gene3D" id="3.30.70.1430">
    <property type="entry name" value="Multidrug efflux transporter AcrB pore domain"/>
    <property type="match status" value="2"/>
</dbReference>
<feature type="transmembrane region" description="Helical" evidence="1">
    <location>
        <begin position="430"/>
        <end position="450"/>
    </location>
</feature>
<sequence>MGLSELCIRRPVFATVLSLLMVLVGIISYSRLSVREYPNIDVPVVSVVTTYTGASASIVESQVTQVLEGSIAGIEGIDVLESTSRSESSRITVRFRLEVDPDAAASDVRDRVSRVRQRLPDEIDEPVISKVEADSQPVLFVVFRSDRMSGLELSDYIDRYVVDRFKNVSGVADVQIFGERRYAMRIWIDRERLAAYALTVQEIEDALRAQNVEIPSGRIESADREFTVLSRTALSSVEQFAGIVVKRADGAQVHLSDVARVELGAADERRASRFNGGQGIIVGLIKQAVANPLDVSKGAHALLPEVIAGLPEGMSAAIGQDNAVFIDRSIASVYRTIVEAVVLVVLVIVIFLRSLRASLIPVVTIPISLVTTFGLMYALGFSVNTLTLLAMVLAIGLVVDDAIVVLENIFRHIEHGMKPIPAAIKGAREIGFAVVAMTLTLAAVYAPVAFAAGRTGRLFTEFALTLAGAVLVSGFVALTLTPMMCSRLLRHEADPGRISAAVERALRALESGYRAALVASLKVRPLVLLVALAVGASSVWFVLALPQELSPIEDRGMIRVNGTAPEGSTLAYTARYSNQVNGILEAMPEVESVLIINGYPEVHRFLVVGRLKDWDARTRSQQELVRETTPELRRIAGVNAFANNPPSLGAPNNSRPIEFVLQTSGTYEQLDTYVRRFLERIRDIPGLVSLDDDLKLNKPEIAVAIDRDKAADLGIDVAVVGRTLESLLGGRQVTRFEVGGEQYDVYVQLDAQDRATPQTLDTIYLRAASGEMVPLSNLVTVRESVAPQELKRFNQLRSATISANLAPGMSQGEALALLEQAAREVLPETVSTDVSGQSREFRSAGQSLVLVFLMALGFIYLVLAAQFESFRDPVIIMLTVPLSLTGALAALWLTGGSLNVYSQIGLVTLVGLITKHGILIVEFANQQQEHGAERRAAVVEAAVLRLRPILMTTGAMVLGAVPLALAHGAGAESRHQIGWVIVGGMSLGTLLTLFVVPTVYSLIGRRHPAVLEALHGPSVPAAPTPAE</sequence>
<dbReference type="RefSeq" id="WP_247027582.1">
    <property type="nucleotide sequence ID" value="NZ_JALKCH010000003.1"/>
</dbReference>
<feature type="transmembrane region" description="Helical" evidence="1">
    <location>
        <begin position="874"/>
        <end position="894"/>
    </location>
</feature>
<dbReference type="Proteomes" id="UP001203284">
    <property type="component" value="Unassembled WGS sequence"/>
</dbReference>
<reference evidence="2 3" key="1">
    <citation type="submission" date="2022-04" db="EMBL/GenBank/DDBJ databases">
        <authorList>
            <person name="Grouzdev D.S."/>
            <person name="Pantiukh K.S."/>
            <person name="Krutkina M.S."/>
        </authorList>
    </citation>
    <scope>NUCLEOTIDE SEQUENCE [LARGE SCALE GENOMIC DNA]</scope>
    <source>
        <strain evidence="2 3">6x-1</strain>
    </source>
</reference>
<evidence type="ECO:0000256" key="1">
    <source>
        <dbReference type="SAM" id="Phobius"/>
    </source>
</evidence>
<evidence type="ECO:0000313" key="2">
    <source>
        <dbReference type="EMBL" id="MCK0196488.1"/>
    </source>
</evidence>
<dbReference type="InterPro" id="IPR027463">
    <property type="entry name" value="AcrB_DN_DC_subdom"/>
</dbReference>
<keyword evidence="3" id="KW-1185">Reference proteome</keyword>
<dbReference type="Pfam" id="PF00873">
    <property type="entry name" value="ACR_tran"/>
    <property type="match status" value="1"/>
</dbReference>
<dbReference type="Gene3D" id="3.30.70.1440">
    <property type="entry name" value="Multidrug efflux transporter AcrB pore domain"/>
    <property type="match status" value="1"/>
</dbReference>
<organism evidence="2 3">
    <name type="scientific">Ancylobacter crimeensis</name>
    <dbReference type="NCBI Taxonomy" id="2579147"/>
    <lineage>
        <taxon>Bacteria</taxon>
        <taxon>Pseudomonadati</taxon>
        <taxon>Pseudomonadota</taxon>
        <taxon>Alphaproteobacteria</taxon>
        <taxon>Hyphomicrobiales</taxon>
        <taxon>Xanthobacteraceae</taxon>
        <taxon>Ancylobacter</taxon>
    </lineage>
</organism>
<feature type="transmembrane region" description="Helical" evidence="1">
    <location>
        <begin position="12"/>
        <end position="30"/>
    </location>
</feature>
<dbReference type="PANTHER" id="PTHR32063:SF14">
    <property type="entry name" value="BLL4319 PROTEIN"/>
    <property type="match status" value="1"/>
</dbReference>
<dbReference type="Gene3D" id="3.30.70.1320">
    <property type="entry name" value="Multidrug efflux transporter AcrB pore domain like"/>
    <property type="match status" value="1"/>
</dbReference>
<feature type="transmembrane region" description="Helical" evidence="1">
    <location>
        <begin position="942"/>
        <end position="965"/>
    </location>
</feature>
<name>A0ABT0D969_9HYPH</name>
<dbReference type="SUPFAM" id="SSF82693">
    <property type="entry name" value="Multidrug efflux transporter AcrB pore domain, PN1, PN2, PC1 and PC2 subdomains"/>
    <property type="match status" value="3"/>
</dbReference>
<protein>
    <submittedName>
        <fullName evidence="2">Efflux RND transporter permease subunit</fullName>
    </submittedName>
</protein>
<keyword evidence="1" id="KW-0812">Transmembrane</keyword>
<feature type="transmembrane region" description="Helical" evidence="1">
    <location>
        <begin position="977"/>
        <end position="1003"/>
    </location>
</feature>
<feature type="transmembrane region" description="Helical" evidence="1">
    <location>
        <begin position="386"/>
        <end position="410"/>
    </location>
</feature>
<keyword evidence="1" id="KW-0472">Membrane</keyword>
<gene>
    <name evidence="2" type="ORF">MWN34_06125</name>
</gene>
<dbReference type="Gene3D" id="1.20.1640.10">
    <property type="entry name" value="Multidrug efflux transporter AcrB transmembrane domain"/>
    <property type="match status" value="2"/>
</dbReference>
<feature type="transmembrane region" description="Helical" evidence="1">
    <location>
        <begin position="462"/>
        <end position="481"/>
    </location>
</feature>
<proteinExistence type="predicted"/>
<dbReference type="EMBL" id="JALKCH010000003">
    <property type="protein sequence ID" value="MCK0196488.1"/>
    <property type="molecule type" value="Genomic_DNA"/>
</dbReference>
<feature type="transmembrane region" description="Helical" evidence="1">
    <location>
        <begin position="900"/>
        <end position="921"/>
    </location>
</feature>
<dbReference type="SUPFAM" id="SSF82714">
    <property type="entry name" value="Multidrug efflux transporter AcrB TolC docking domain, DN and DC subdomains"/>
    <property type="match status" value="2"/>
</dbReference>
<dbReference type="PANTHER" id="PTHR32063">
    <property type="match status" value="1"/>
</dbReference>
<feature type="transmembrane region" description="Helical" evidence="1">
    <location>
        <begin position="848"/>
        <end position="867"/>
    </location>
</feature>
<keyword evidence="1" id="KW-1133">Transmembrane helix</keyword>
<feature type="transmembrane region" description="Helical" evidence="1">
    <location>
        <begin position="333"/>
        <end position="352"/>
    </location>
</feature>
<feature type="transmembrane region" description="Helical" evidence="1">
    <location>
        <begin position="359"/>
        <end position="380"/>
    </location>
</feature>
<dbReference type="InterPro" id="IPR001036">
    <property type="entry name" value="Acrflvin-R"/>
</dbReference>